<dbReference type="AlphaFoldDB" id="A0A2T5IWL9"/>
<evidence type="ECO:0000256" key="1">
    <source>
        <dbReference type="SAM" id="Coils"/>
    </source>
</evidence>
<feature type="compositionally biased region" description="Polar residues" evidence="2">
    <location>
        <begin position="18"/>
        <end position="36"/>
    </location>
</feature>
<dbReference type="Proteomes" id="UP000244223">
    <property type="component" value="Unassembled WGS sequence"/>
</dbReference>
<dbReference type="RefSeq" id="WP_107866400.1">
    <property type="nucleotide sequence ID" value="NZ_QAON01000013.1"/>
</dbReference>
<feature type="coiled-coil region" evidence="1">
    <location>
        <begin position="647"/>
        <end position="724"/>
    </location>
</feature>
<dbReference type="Pfam" id="PF03993">
    <property type="entry name" value="DUF349"/>
    <property type="match status" value="2"/>
</dbReference>
<organism evidence="3 4">
    <name type="scientific">Agitococcus lubricus</name>
    <dbReference type="NCBI Taxonomy" id="1077255"/>
    <lineage>
        <taxon>Bacteria</taxon>
        <taxon>Pseudomonadati</taxon>
        <taxon>Pseudomonadota</taxon>
        <taxon>Gammaproteobacteria</taxon>
        <taxon>Moraxellales</taxon>
        <taxon>Moraxellaceae</taxon>
        <taxon>Agitococcus</taxon>
    </lineage>
</organism>
<keyword evidence="1" id="KW-0175">Coiled coil</keyword>
<feature type="coiled-coil region" evidence="1">
    <location>
        <begin position="273"/>
        <end position="300"/>
    </location>
</feature>
<evidence type="ECO:0000313" key="3">
    <source>
        <dbReference type="EMBL" id="PTQ88292.1"/>
    </source>
</evidence>
<protein>
    <submittedName>
        <fullName evidence="3">Uncharacterized protein DUF349</fullName>
    </submittedName>
</protein>
<dbReference type="EMBL" id="QAON01000013">
    <property type="protein sequence ID" value="PTQ88292.1"/>
    <property type="molecule type" value="Genomic_DNA"/>
</dbReference>
<gene>
    <name evidence="3" type="ORF">C8N29_11359</name>
</gene>
<comment type="caution">
    <text evidence="3">The sequence shown here is derived from an EMBL/GenBank/DDBJ whole genome shotgun (WGS) entry which is preliminary data.</text>
</comment>
<dbReference type="OrthoDB" id="977295at2"/>
<keyword evidence="4" id="KW-1185">Reference proteome</keyword>
<evidence type="ECO:0000256" key="2">
    <source>
        <dbReference type="SAM" id="MobiDB-lite"/>
    </source>
</evidence>
<accession>A0A2T5IWL9</accession>
<feature type="region of interest" description="Disordered" evidence="2">
    <location>
        <begin position="18"/>
        <end position="39"/>
    </location>
</feature>
<sequence length="889" mass="101540">MAITDIFKSWFNKENKTKTATPASTGSAPKVDTSTKVPAPNVDDVHRAEGQSLVDIVFNSSQLSISLIALNKIESQQQLADIVIKHTIAKVRLEAAQRLHDLAVIADTAEKIKQSDKGAYRILRKKIDDSANQEKAIEQHLQLLEKLCQDVDSLHRQTSNPLFAAKLQSLQQQWQQASKMQACPDALQQRFDQAVLSLQKIVTQQQHEKAAIEHAQQTQHATLQALHDLRTQSLALDTLNDGVSMGASLEKLQQQWQQTLDVHSPDLVLQNEVHALFKQLNQLNQLIEQSLKQLSELSALVERVIAQPDDFDSSQSLKELIKTLQLHKHTQLPAFFQRLQAILIQVEKRHRVAPTQEIKATAKPPKPEAKDFPEFQQLITQISQAIAEGNSRQASQYLKSAQQLAKTHKLHEPRLVQWAQELQQLKDWAEFAILPKKEELVAKMRQLAEHLEAEGLSRLDEIKALQAEWQAVGMVNNEAEKALWQQFKDLSQQAYAPCQQYFDQQKAIQEQNAINREALCVELEQYLAQMPDVVHWPTHLSIIKKAREDWQIHHPVDSKVHKKLLTRFNDVMQGLEKKLQDEYALQANRKQALIKEASHLLELSSVRDACQKAKELQQTWKGLGSCGHAKDQKLWEEFRQQCDAVFAKREEEKQARQQQEQANIERSKQLLENLAVLVDLEHIEERQQQFDALVQELQSLSLPKETYQDTRQQLTQIKQQWQQKIDSQAYEAKASQRQAILDALNLCFSAENAVLAGKAISIEQHQAARQQLNVPNFFNSALNKRWQSMAQLKGDNPQEHAQLFQENCLVLELLLDLPSPYTDNETRTAKKMQLFQQQSYPKTAEEKQNMVQQLLVQLVSYSQLSPDEQAQAMTRLSAILAHPSLNALL</sequence>
<proteinExistence type="predicted"/>
<reference evidence="3 4" key="1">
    <citation type="submission" date="2018-04" db="EMBL/GenBank/DDBJ databases">
        <title>Genomic Encyclopedia of Archaeal and Bacterial Type Strains, Phase II (KMG-II): from individual species to whole genera.</title>
        <authorList>
            <person name="Goeker M."/>
        </authorList>
    </citation>
    <scope>NUCLEOTIDE SEQUENCE [LARGE SCALE GENOMIC DNA]</scope>
    <source>
        <strain evidence="3 4">DSM 5822</strain>
    </source>
</reference>
<dbReference type="InterPro" id="IPR007139">
    <property type="entry name" value="DUF349"/>
</dbReference>
<name>A0A2T5IWL9_9GAMM</name>
<evidence type="ECO:0000313" key="4">
    <source>
        <dbReference type="Proteomes" id="UP000244223"/>
    </source>
</evidence>